<dbReference type="InterPro" id="IPR018247">
    <property type="entry name" value="EF_Hand_1_Ca_BS"/>
</dbReference>
<dbReference type="SMART" id="SM00054">
    <property type="entry name" value="EFh"/>
    <property type="match status" value="4"/>
</dbReference>
<evidence type="ECO:0000313" key="9">
    <source>
        <dbReference type="EMBL" id="KAJ6839643.1"/>
    </source>
</evidence>
<protein>
    <submittedName>
        <fullName evidence="9">Calmodulin-like protein 1</fullName>
    </submittedName>
</protein>
<dbReference type="PANTHER" id="PTHR10891">
    <property type="entry name" value="EF-HAND CALCIUM-BINDING DOMAIN CONTAINING PROTEIN"/>
    <property type="match status" value="1"/>
</dbReference>
<dbReference type="InterPro" id="IPR011992">
    <property type="entry name" value="EF-hand-dom_pair"/>
</dbReference>
<keyword evidence="3" id="KW-0677">Repeat</keyword>
<feature type="domain" description="EF-hand" evidence="6">
    <location>
        <begin position="41"/>
        <end position="76"/>
    </location>
</feature>
<keyword evidence="4" id="KW-0106">Calcium</keyword>
<keyword evidence="2" id="KW-0479">Metal-binding</keyword>
<dbReference type="EMBL" id="JANAVB010009994">
    <property type="protein sequence ID" value="KAJ6839642.1"/>
    <property type="molecule type" value="Genomic_DNA"/>
</dbReference>
<evidence type="ECO:0000313" key="8">
    <source>
        <dbReference type="EMBL" id="KAJ6839642.1"/>
    </source>
</evidence>
<evidence type="ECO:0000256" key="2">
    <source>
        <dbReference type="ARBA" id="ARBA00022723"/>
    </source>
</evidence>
<dbReference type="EMBL" id="JANAVB010009994">
    <property type="protein sequence ID" value="KAJ6839643.1"/>
    <property type="molecule type" value="Genomic_DNA"/>
</dbReference>
<evidence type="ECO:0000256" key="5">
    <source>
        <dbReference type="SAM" id="MobiDB-lite"/>
    </source>
</evidence>
<evidence type="ECO:0000256" key="1">
    <source>
        <dbReference type="ARBA" id="ARBA00003291"/>
    </source>
</evidence>
<accession>A0AAX6HFJ3</accession>
<keyword evidence="10" id="KW-1185">Reference proteome</keyword>
<dbReference type="Proteomes" id="UP001140949">
    <property type="component" value="Unassembled WGS sequence"/>
</dbReference>
<dbReference type="PROSITE" id="PS00018">
    <property type="entry name" value="EF_HAND_1"/>
    <property type="match status" value="4"/>
</dbReference>
<reference evidence="9" key="1">
    <citation type="journal article" date="2023" name="GigaByte">
        <title>Genome assembly of the bearded iris, Iris pallida Lam.</title>
        <authorList>
            <person name="Bruccoleri R.E."/>
            <person name="Oakeley E.J."/>
            <person name="Faust A.M.E."/>
            <person name="Altorfer M."/>
            <person name="Dessus-Babus S."/>
            <person name="Burckhardt D."/>
            <person name="Oertli M."/>
            <person name="Naumann U."/>
            <person name="Petersen F."/>
            <person name="Wong J."/>
        </authorList>
    </citation>
    <scope>NUCLEOTIDE SEQUENCE</scope>
    <source>
        <strain evidence="9">GSM-AAB239-AS_SAM_17_03QT</strain>
    </source>
</reference>
<name>A0AAX6HFJ3_IRIPA</name>
<feature type="domain" description="EF-hand" evidence="6">
    <location>
        <begin position="146"/>
        <end position="181"/>
    </location>
</feature>
<dbReference type="SUPFAM" id="SSF47473">
    <property type="entry name" value="EF-hand"/>
    <property type="match status" value="1"/>
</dbReference>
<feature type="domain" description="EF-hand" evidence="6">
    <location>
        <begin position="77"/>
        <end position="112"/>
    </location>
</feature>
<dbReference type="AlphaFoldDB" id="A0AAX6HFJ3"/>
<comment type="function">
    <text evidence="1">Potential calcium sensor.</text>
</comment>
<dbReference type="FunFam" id="1.10.238.10:FF:000089">
    <property type="entry name" value="calmodulin-like protein 3"/>
    <property type="match status" value="1"/>
</dbReference>
<feature type="domain" description="EF-hand" evidence="6">
    <location>
        <begin position="113"/>
        <end position="145"/>
    </location>
</feature>
<evidence type="ECO:0000259" key="6">
    <source>
        <dbReference type="PROSITE" id="PS50222"/>
    </source>
</evidence>
<dbReference type="Pfam" id="PF13499">
    <property type="entry name" value="EF-hand_7"/>
    <property type="match status" value="2"/>
</dbReference>
<evidence type="ECO:0000256" key="4">
    <source>
        <dbReference type="ARBA" id="ARBA00022837"/>
    </source>
</evidence>
<comment type="caution">
    <text evidence="9">The sequence shown here is derived from an EMBL/GenBank/DDBJ whole genome shotgun (WGS) entry which is preliminary data.</text>
</comment>
<dbReference type="PROSITE" id="PS50222">
    <property type="entry name" value="EF_HAND_2"/>
    <property type="match status" value="4"/>
</dbReference>
<dbReference type="GO" id="GO:0005509">
    <property type="term" value="F:calcium ion binding"/>
    <property type="evidence" value="ECO:0007669"/>
    <property type="project" value="InterPro"/>
</dbReference>
<reference evidence="9" key="2">
    <citation type="submission" date="2023-04" db="EMBL/GenBank/DDBJ databases">
        <authorList>
            <person name="Bruccoleri R.E."/>
            <person name="Oakeley E.J."/>
            <person name="Faust A.-M."/>
            <person name="Dessus-Babus S."/>
            <person name="Altorfer M."/>
            <person name="Burckhardt D."/>
            <person name="Oertli M."/>
            <person name="Naumann U."/>
            <person name="Petersen F."/>
            <person name="Wong J."/>
        </authorList>
    </citation>
    <scope>NUCLEOTIDE SEQUENCE</scope>
    <source>
        <strain evidence="9">GSM-AAB239-AS_SAM_17_03QT</strain>
        <tissue evidence="9">Leaf</tissue>
    </source>
</reference>
<organism evidence="9 10">
    <name type="scientific">Iris pallida</name>
    <name type="common">Sweet iris</name>
    <dbReference type="NCBI Taxonomy" id="29817"/>
    <lineage>
        <taxon>Eukaryota</taxon>
        <taxon>Viridiplantae</taxon>
        <taxon>Streptophyta</taxon>
        <taxon>Embryophyta</taxon>
        <taxon>Tracheophyta</taxon>
        <taxon>Spermatophyta</taxon>
        <taxon>Magnoliopsida</taxon>
        <taxon>Liliopsida</taxon>
        <taxon>Asparagales</taxon>
        <taxon>Iridaceae</taxon>
        <taxon>Iridoideae</taxon>
        <taxon>Irideae</taxon>
        <taxon>Iris</taxon>
    </lineage>
</organism>
<dbReference type="InterPro" id="IPR039647">
    <property type="entry name" value="EF_hand_pair_protein_CML-like"/>
</dbReference>
<dbReference type="EMBL" id="JANAVB010034620">
    <property type="protein sequence ID" value="KAJ6806266.1"/>
    <property type="molecule type" value="Genomic_DNA"/>
</dbReference>
<evidence type="ECO:0000256" key="3">
    <source>
        <dbReference type="ARBA" id="ARBA00022737"/>
    </source>
</evidence>
<proteinExistence type="predicted"/>
<sequence length="182" mass="20635">MSKLKILNFQYNLTKKLSRKPLKSGSAKDRELSDLTPTFQPDTDEMKMVFRKIDRNKDGKISSDELRALLESLGKKDVAAEAAAMVRAADLNRDGYIDFQEFMDVHKKGVTTADIRNAFWAFDQNGDGRISAEEVMAMLWKLGEGCSLEDCRRMVRQVDKNGDGLVDMDEFMAMMTCTMKQA</sequence>
<dbReference type="Gene3D" id="1.10.238.10">
    <property type="entry name" value="EF-hand"/>
    <property type="match status" value="2"/>
</dbReference>
<evidence type="ECO:0000313" key="10">
    <source>
        <dbReference type="Proteomes" id="UP001140949"/>
    </source>
</evidence>
<evidence type="ECO:0000313" key="7">
    <source>
        <dbReference type="EMBL" id="KAJ6806266.1"/>
    </source>
</evidence>
<dbReference type="InterPro" id="IPR002048">
    <property type="entry name" value="EF_hand_dom"/>
</dbReference>
<gene>
    <name evidence="7" type="ORF">M6B38_175330</name>
    <name evidence="8" type="ORF">M6B38_314575</name>
    <name evidence="9" type="ORF">M6B38_314580</name>
</gene>
<feature type="region of interest" description="Disordered" evidence="5">
    <location>
        <begin position="20"/>
        <end position="39"/>
    </location>
</feature>